<evidence type="ECO:0000256" key="1">
    <source>
        <dbReference type="ARBA" id="ARBA00001947"/>
    </source>
</evidence>
<dbReference type="PANTHER" id="PTHR11705">
    <property type="entry name" value="PROTEASE FAMILY M14 CARBOXYPEPTIDASE A,B"/>
    <property type="match status" value="1"/>
</dbReference>
<organism evidence="6 7">
    <name type="scientific">Plakobranchus ocellatus</name>
    <dbReference type="NCBI Taxonomy" id="259542"/>
    <lineage>
        <taxon>Eukaryota</taxon>
        <taxon>Metazoa</taxon>
        <taxon>Spiralia</taxon>
        <taxon>Lophotrochozoa</taxon>
        <taxon>Mollusca</taxon>
        <taxon>Gastropoda</taxon>
        <taxon>Heterobranchia</taxon>
        <taxon>Euthyneura</taxon>
        <taxon>Panpulmonata</taxon>
        <taxon>Sacoglossa</taxon>
        <taxon>Placobranchoidea</taxon>
        <taxon>Plakobranchidae</taxon>
        <taxon>Plakobranchus</taxon>
    </lineage>
</organism>
<dbReference type="InterPro" id="IPR034269">
    <property type="entry name" value="At5g42320_M14_CPD"/>
</dbReference>
<feature type="active site" description="Proton donor/acceptor" evidence="3">
    <location>
        <position position="311"/>
    </location>
</feature>
<dbReference type="GO" id="GO:0006508">
    <property type="term" value="P:proteolysis"/>
    <property type="evidence" value="ECO:0007669"/>
    <property type="project" value="InterPro"/>
</dbReference>
<dbReference type="GO" id="GO:0005615">
    <property type="term" value="C:extracellular space"/>
    <property type="evidence" value="ECO:0007669"/>
    <property type="project" value="TreeGrafter"/>
</dbReference>
<keyword evidence="7" id="KW-1185">Reference proteome</keyword>
<evidence type="ECO:0000256" key="4">
    <source>
        <dbReference type="SAM" id="SignalP"/>
    </source>
</evidence>
<dbReference type="EMBL" id="BLXT01006948">
    <property type="protein sequence ID" value="GFO34912.1"/>
    <property type="molecule type" value="Genomic_DNA"/>
</dbReference>
<evidence type="ECO:0000313" key="6">
    <source>
        <dbReference type="EMBL" id="GFO34912.1"/>
    </source>
</evidence>
<comment type="similarity">
    <text evidence="2 3">Belongs to the peptidase M14 family.</text>
</comment>
<evidence type="ECO:0000313" key="7">
    <source>
        <dbReference type="Proteomes" id="UP000735302"/>
    </source>
</evidence>
<feature type="signal peptide" evidence="4">
    <location>
        <begin position="1"/>
        <end position="28"/>
    </location>
</feature>
<evidence type="ECO:0000256" key="2">
    <source>
        <dbReference type="ARBA" id="ARBA00005988"/>
    </source>
</evidence>
<sequence>MKLLREQLFYLSILTTCFLPLLAPSAGADVKPQKENYEPDYTTYHNVSSLETEIQRLTKRYSDFIQLNNNYKSSAGQSQLVFRVSNFSSIAGSLKGKVRIFLSFGEHAREFFPVESMLHFIKNITDGVSQDTNKTEGLKFSSWVLNNFDIIIIGMANPDGRVYIEKTQNYCWRGTESGVDINRNFNWNFGGQGSSSNPLDGEYRGPHAFSEPETEVFQNISSIFVPDAFVSFHSGVRHIYIPFADSESKQGRRFPANKVLLVRLARHISRSSPSRLFKFGHAYDLTGYTADGTSFDFMAGHAKIPFSLAIELWEHRHHRGRSCFDEFNPENEDLQVGLAIFEWIFEK</sequence>
<dbReference type="CDD" id="cd06227">
    <property type="entry name" value="M14-CPA-like"/>
    <property type="match status" value="1"/>
</dbReference>
<dbReference type="Pfam" id="PF00246">
    <property type="entry name" value="Peptidase_M14"/>
    <property type="match status" value="1"/>
</dbReference>
<dbReference type="InterPro" id="IPR000834">
    <property type="entry name" value="Peptidase_M14"/>
</dbReference>
<dbReference type="AlphaFoldDB" id="A0AAV4CSP9"/>
<accession>A0AAV4CSP9</accession>
<dbReference type="Gene3D" id="3.40.630.10">
    <property type="entry name" value="Zn peptidases"/>
    <property type="match status" value="1"/>
</dbReference>
<keyword evidence="6" id="KW-0645">Protease</keyword>
<dbReference type="GO" id="GO:0004181">
    <property type="term" value="F:metallocarboxypeptidase activity"/>
    <property type="evidence" value="ECO:0007669"/>
    <property type="project" value="InterPro"/>
</dbReference>
<keyword evidence="6" id="KW-0121">Carboxypeptidase</keyword>
<dbReference type="SUPFAM" id="SSF53187">
    <property type="entry name" value="Zn-dependent exopeptidases"/>
    <property type="match status" value="1"/>
</dbReference>
<comment type="cofactor">
    <cofactor evidence="1">
        <name>Zn(2+)</name>
        <dbReference type="ChEBI" id="CHEBI:29105"/>
    </cofactor>
</comment>
<dbReference type="SMART" id="SM00631">
    <property type="entry name" value="Zn_pept"/>
    <property type="match status" value="1"/>
</dbReference>
<feature type="chain" id="PRO_5043640860" evidence="4">
    <location>
        <begin position="29"/>
        <end position="347"/>
    </location>
</feature>
<keyword evidence="4" id="KW-0732">Signal</keyword>
<evidence type="ECO:0000256" key="3">
    <source>
        <dbReference type="PROSITE-ProRule" id="PRU01379"/>
    </source>
</evidence>
<evidence type="ECO:0000259" key="5">
    <source>
        <dbReference type="PROSITE" id="PS52035"/>
    </source>
</evidence>
<dbReference type="GO" id="GO:0008270">
    <property type="term" value="F:zinc ion binding"/>
    <property type="evidence" value="ECO:0007669"/>
    <property type="project" value="InterPro"/>
</dbReference>
<proteinExistence type="inferred from homology"/>
<comment type="caution">
    <text evidence="6">The sequence shown here is derived from an EMBL/GenBank/DDBJ whole genome shotgun (WGS) entry which is preliminary data.</text>
</comment>
<keyword evidence="6" id="KW-0378">Hydrolase</keyword>
<reference evidence="6 7" key="1">
    <citation type="journal article" date="2021" name="Elife">
        <title>Chloroplast acquisition without the gene transfer in kleptoplastic sea slugs, Plakobranchus ocellatus.</title>
        <authorList>
            <person name="Maeda T."/>
            <person name="Takahashi S."/>
            <person name="Yoshida T."/>
            <person name="Shimamura S."/>
            <person name="Takaki Y."/>
            <person name="Nagai Y."/>
            <person name="Toyoda A."/>
            <person name="Suzuki Y."/>
            <person name="Arimoto A."/>
            <person name="Ishii H."/>
            <person name="Satoh N."/>
            <person name="Nishiyama T."/>
            <person name="Hasebe M."/>
            <person name="Maruyama T."/>
            <person name="Minagawa J."/>
            <person name="Obokata J."/>
            <person name="Shigenobu S."/>
        </authorList>
    </citation>
    <scope>NUCLEOTIDE SEQUENCE [LARGE SCALE GENOMIC DNA]</scope>
</reference>
<gene>
    <name evidence="6" type="ORF">PoB_006141700</name>
</gene>
<protein>
    <submittedName>
        <fullName evidence="6">Carboxypeptidase a1-like</fullName>
    </submittedName>
</protein>
<dbReference type="PROSITE" id="PS52035">
    <property type="entry name" value="PEPTIDASE_M14"/>
    <property type="match status" value="1"/>
</dbReference>
<name>A0AAV4CSP9_9GAST</name>
<dbReference type="Proteomes" id="UP000735302">
    <property type="component" value="Unassembled WGS sequence"/>
</dbReference>
<feature type="domain" description="Peptidase M14" evidence="5">
    <location>
        <begin position="43"/>
        <end position="347"/>
    </location>
</feature>
<dbReference type="PANTHER" id="PTHR11705:SF119">
    <property type="entry name" value="OS02G0119300 PROTEIN"/>
    <property type="match status" value="1"/>
</dbReference>